<evidence type="ECO:0000313" key="2">
    <source>
        <dbReference type="Proteomes" id="UP000463051"/>
    </source>
</evidence>
<proteinExistence type="predicted"/>
<comment type="caution">
    <text evidence="1">The sequence shown here is derived from an EMBL/GenBank/DDBJ whole genome shotgun (WGS) entry which is preliminary data.</text>
</comment>
<reference evidence="1 2" key="1">
    <citation type="submission" date="2019-11" db="EMBL/GenBank/DDBJ databases">
        <title>Paenibacillus monticola sp. nov., a novel PGPR strain isolated from mountain sample in China.</title>
        <authorList>
            <person name="Zhao Q."/>
            <person name="Li H.-P."/>
            <person name="Zhang J.-L."/>
        </authorList>
    </citation>
    <scope>NUCLEOTIDE SEQUENCE [LARGE SCALE GENOMIC DNA]</scope>
    <source>
        <strain evidence="1 2">LC-T2</strain>
    </source>
</reference>
<gene>
    <name evidence="1" type="ORF">GJB61_02955</name>
</gene>
<evidence type="ECO:0000313" key="1">
    <source>
        <dbReference type="EMBL" id="MRN51958.1"/>
    </source>
</evidence>
<accession>A0A7X2H220</accession>
<dbReference type="EMBL" id="WJXB01000001">
    <property type="protein sequence ID" value="MRN51958.1"/>
    <property type="molecule type" value="Genomic_DNA"/>
</dbReference>
<sequence length="105" mass="11690">MTLSIIPNTQYPTIQANQITITAKDQTTGITAEQTLSIVYKENQYGIWLEGTDEFGDSQAIVIFTNEGSCRMDELLATNHAKEDENIENDSQHLAQCLRLVLSSP</sequence>
<dbReference type="RefSeq" id="WP_154116934.1">
    <property type="nucleotide sequence ID" value="NZ_WJXB01000001.1"/>
</dbReference>
<keyword evidence="2" id="KW-1185">Reference proteome</keyword>
<dbReference type="AlphaFoldDB" id="A0A7X2H220"/>
<name>A0A7X2H220_9BACL</name>
<protein>
    <submittedName>
        <fullName evidence="1">Uncharacterized protein</fullName>
    </submittedName>
</protein>
<dbReference type="Proteomes" id="UP000463051">
    <property type="component" value="Unassembled WGS sequence"/>
</dbReference>
<organism evidence="1 2">
    <name type="scientific">Paenibacillus monticola</name>
    <dbReference type="NCBI Taxonomy" id="2666075"/>
    <lineage>
        <taxon>Bacteria</taxon>
        <taxon>Bacillati</taxon>
        <taxon>Bacillota</taxon>
        <taxon>Bacilli</taxon>
        <taxon>Bacillales</taxon>
        <taxon>Paenibacillaceae</taxon>
        <taxon>Paenibacillus</taxon>
    </lineage>
</organism>